<feature type="domain" description="Ketoreductase" evidence="3">
    <location>
        <begin position="13"/>
        <end position="179"/>
    </location>
</feature>
<dbReference type="EMBL" id="BAAANK010000005">
    <property type="protein sequence ID" value="GAA1836380.1"/>
    <property type="molecule type" value="Genomic_DNA"/>
</dbReference>
<keyword evidence="5" id="KW-1185">Reference proteome</keyword>
<name>A0ABN2MT25_9MICO</name>
<reference evidence="4 5" key="1">
    <citation type="journal article" date="2019" name="Int. J. Syst. Evol. Microbiol.">
        <title>The Global Catalogue of Microorganisms (GCM) 10K type strain sequencing project: providing services to taxonomists for standard genome sequencing and annotation.</title>
        <authorList>
            <consortium name="The Broad Institute Genomics Platform"/>
            <consortium name="The Broad Institute Genome Sequencing Center for Infectious Disease"/>
            <person name="Wu L."/>
            <person name="Ma J."/>
        </authorList>
    </citation>
    <scope>NUCLEOTIDE SEQUENCE [LARGE SCALE GENOMIC DNA]</scope>
    <source>
        <strain evidence="4 5">JCM 14323</strain>
    </source>
</reference>
<dbReference type="Proteomes" id="UP001501746">
    <property type="component" value="Unassembled WGS sequence"/>
</dbReference>
<dbReference type="CDD" id="cd05233">
    <property type="entry name" value="SDR_c"/>
    <property type="match status" value="1"/>
</dbReference>
<gene>
    <name evidence="4" type="ORF">GCM10009750_21590</name>
</gene>
<evidence type="ECO:0000259" key="3">
    <source>
        <dbReference type="SMART" id="SM00822"/>
    </source>
</evidence>
<evidence type="ECO:0000256" key="2">
    <source>
        <dbReference type="ARBA" id="ARBA00023002"/>
    </source>
</evidence>
<dbReference type="InterPro" id="IPR002347">
    <property type="entry name" value="SDR_fam"/>
</dbReference>
<dbReference type="InterPro" id="IPR057326">
    <property type="entry name" value="KR_dom"/>
</dbReference>
<evidence type="ECO:0000313" key="4">
    <source>
        <dbReference type="EMBL" id="GAA1836380.1"/>
    </source>
</evidence>
<dbReference type="SMART" id="SM00822">
    <property type="entry name" value="PKS_KR"/>
    <property type="match status" value="1"/>
</dbReference>
<dbReference type="PANTHER" id="PTHR42760:SF133">
    <property type="entry name" value="3-OXOACYL-[ACYL-CARRIER-PROTEIN] REDUCTASE"/>
    <property type="match status" value="1"/>
</dbReference>
<evidence type="ECO:0000313" key="5">
    <source>
        <dbReference type="Proteomes" id="UP001501746"/>
    </source>
</evidence>
<comment type="caution">
    <text evidence="4">The sequence shown here is derived from an EMBL/GenBank/DDBJ whole genome shotgun (WGS) entry which is preliminary data.</text>
</comment>
<proteinExistence type="inferred from homology"/>
<sequence>MRGGARADGHGGRNYVVTGAASGIGAACAALLSRRGAHVIMADVQWDGGPDAEPCVGSRPGQERIELDVADPSAWRALADRLRDARGVMHGLVNAAGITRRARLADATPADFEAAFSVNTVGPVLGIQAIAPVMDTSGSIVNIGSAAGFSAHYGIAYGASKWAIRGVTKSAAIELAARGIRVNLVSPGYVETPMTASASDAFRAASVASTPMGRAGRPDEVAEIVAMLLSPSASYITSAEIAVDGGLVGHGGGLALARAVDATAPD</sequence>
<evidence type="ECO:0000256" key="1">
    <source>
        <dbReference type="ARBA" id="ARBA00006484"/>
    </source>
</evidence>
<keyword evidence="2" id="KW-0560">Oxidoreductase</keyword>
<dbReference type="PRINTS" id="PR00080">
    <property type="entry name" value="SDRFAMILY"/>
</dbReference>
<protein>
    <submittedName>
        <fullName evidence="4">SDR family NAD(P)-dependent oxidoreductase</fullName>
    </submittedName>
</protein>
<dbReference type="SUPFAM" id="SSF51735">
    <property type="entry name" value="NAD(P)-binding Rossmann-fold domains"/>
    <property type="match status" value="1"/>
</dbReference>
<dbReference type="Gene3D" id="3.40.50.720">
    <property type="entry name" value="NAD(P)-binding Rossmann-like Domain"/>
    <property type="match status" value="1"/>
</dbReference>
<dbReference type="PRINTS" id="PR00081">
    <property type="entry name" value="GDHRDH"/>
</dbReference>
<accession>A0ABN2MT25</accession>
<dbReference type="PROSITE" id="PS51257">
    <property type="entry name" value="PROKAR_LIPOPROTEIN"/>
    <property type="match status" value="1"/>
</dbReference>
<dbReference type="InterPro" id="IPR036291">
    <property type="entry name" value="NAD(P)-bd_dom_sf"/>
</dbReference>
<comment type="similarity">
    <text evidence="1">Belongs to the short-chain dehydrogenases/reductases (SDR) family.</text>
</comment>
<dbReference type="PANTHER" id="PTHR42760">
    <property type="entry name" value="SHORT-CHAIN DEHYDROGENASES/REDUCTASES FAMILY MEMBER"/>
    <property type="match status" value="1"/>
</dbReference>
<organism evidence="4 5">
    <name type="scientific">Agromyces salentinus</name>
    <dbReference type="NCBI Taxonomy" id="269421"/>
    <lineage>
        <taxon>Bacteria</taxon>
        <taxon>Bacillati</taxon>
        <taxon>Actinomycetota</taxon>
        <taxon>Actinomycetes</taxon>
        <taxon>Micrococcales</taxon>
        <taxon>Microbacteriaceae</taxon>
        <taxon>Agromyces</taxon>
    </lineage>
</organism>
<dbReference type="Pfam" id="PF13561">
    <property type="entry name" value="adh_short_C2"/>
    <property type="match status" value="1"/>
</dbReference>